<dbReference type="Pfam" id="PF00782">
    <property type="entry name" value="DSPc"/>
    <property type="match status" value="1"/>
</dbReference>
<keyword evidence="10" id="KW-1185">Reference proteome</keyword>
<dbReference type="PROSITE" id="PS00383">
    <property type="entry name" value="TYR_PHOSPHATASE_1"/>
    <property type="match status" value="1"/>
</dbReference>
<evidence type="ECO:0000256" key="2">
    <source>
        <dbReference type="ARBA" id="ARBA00022801"/>
    </source>
</evidence>
<evidence type="ECO:0000313" key="9">
    <source>
        <dbReference type="EMBL" id="UYV84277.1"/>
    </source>
</evidence>
<dbReference type="InterPro" id="IPR029021">
    <property type="entry name" value="Prot-tyrosine_phosphatase-like"/>
</dbReference>
<dbReference type="PANTHER" id="PTHR45948">
    <property type="entry name" value="DUAL SPECIFICITY PROTEIN PHOSPHATASE DDB_G0269404-RELATED"/>
    <property type="match status" value="1"/>
</dbReference>
<reference evidence="9 10" key="1">
    <citation type="submission" date="2022-03" db="EMBL/GenBank/DDBJ databases">
        <title>A chromosomal length assembly of Cordylochernes scorpioides.</title>
        <authorList>
            <person name="Zeh D."/>
            <person name="Zeh J."/>
        </authorList>
    </citation>
    <scope>NUCLEOTIDE SEQUENCE [LARGE SCALE GENOMIC DNA]</scope>
    <source>
        <strain evidence="9">IN4F17</strain>
        <tissue evidence="9">Whole Body</tissue>
    </source>
</reference>
<dbReference type="InterPro" id="IPR016130">
    <property type="entry name" value="Tyr_Pase_AS"/>
</dbReference>
<dbReference type="SUPFAM" id="SSF52799">
    <property type="entry name" value="(Phosphotyrosine protein) phosphatases II"/>
    <property type="match status" value="1"/>
</dbReference>
<dbReference type="PROSITE" id="PS50056">
    <property type="entry name" value="TYR_PHOSPHATASE_2"/>
    <property type="match status" value="1"/>
</dbReference>
<sequence length="174" mass="18879">MDYVPPIDVPKILSGLYLGNIRDAKDADQLAANNITHILSIHDNAKKIVKDKEYLCILASDSPYQNLIQYFPMCNDFITQARQDGGGVLIHCVAGVSRSATLAAAYLMASGGLSTKDALTLVKAARSVIRPNIGFRDQLLQFEYYSLNGERTSEDGEKGCTASTTLPKPSAHSD</sequence>
<gene>
    <name evidence="9" type="ORF">LAZ67_X001731</name>
</gene>
<evidence type="ECO:0000256" key="5">
    <source>
        <dbReference type="ARBA" id="ARBA00048336"/>
    </source>
</evidence>
<dbReference type="InterPro" id="IPR020422">
    <property type="entry name" value="TYR_PHOSPHATASE_DUAL_dom"/>
</dbReference>
<feature type="region of interest" description="Disordered" evidence="6">
    <location>
        <begin position="151"/>
        <end position="174"/>
    </location>
</feature>
<keyword evidence="2" id="KW-0378">Hydrolase</keyword>
<evidence type="ECO:0000256" key="6">
    <source>
        <dbReference type="SAM" id="MobiDB-lite"/>
    </source>
</evidence>
<evidence type="ECO:0000259" key="7">
    <source>
        <dbReference type="PROSITE" id="PS50054"/>
    </source>
</evidence>
<keyword evidence="3" id="KW-0904">Protein phosphatase</keyword>
<evidence type="ECO:0000259" key="8">
    <source>
        <dbReference type="PROSITE" id="PS50056"/>
    </source>
</evidence>
<dbReference type="Proteomes" id="UP001235939">
    <property type="component" value="Chromosome X"/>
</dbReference>
<dbReference type="Gene3D" id="3.90.190.10">
    <property type="entry name" value="Protein tyrosine phosphatase superfamily"/>
    <property type="match status" value="1"/>
</dbReference>
<dbReference type="SMART" id="SM00195">
    <property type="entry name" value="DSPc"/>
    <property type="match status" value="1"/>
</dbReference>
<comment type="catalytic activity">
    <reaction evidence="4">
        <text>O-phospho-L-seryl-[protein] + H2O = L-seryl-[protein] + phosphate</text>
        <dbReference type="Rhea" id="RHEA:20629"/>
        <dbReference type="Rhea" id="RHEA-COMP:9863"/>
        <dbReference type="Rhea" id="RHEA-COMP:11604"/>
        <dbReference type="ChEBI" id="CHEBI:15377"/>
        <dbReference type="ChEBI" id="CHEBI:29999"/>
        <dbReference type="ChEBI" id="CHEBI:43474"/>
        <dbReference type="ChEBI" id="CHEBI:83421"/>
        <dbReference type="EC" id="3.1.3.16"/>
    </reaction>
</comment>
<protein>
    <submittedName>
        <fullName evidence="9">DUSP22</fullName>
    </submittedName>
</protein>
<evidence type="ECO:0000313" key="10">
    <source>
        <dbReference type="Proteomes" id="UP001235939"/>
    </source>
</evidence>
<dbReference type="InterPro" id="IPR000340">
    <property type="entry name" value="Dual-sp_phosphatase_cat-dom"/>
</dbReference>
<feature type="domain" description="Tyrosine-protein phosphatase" evidence="7">
    <location>
        <begin position="7"/>
        <end position="148"/>
    </location>
</feature>
<dbReference type="InterPro" id="IPR000387">
    <property type="entry name" value="Tyr_Pase_dom"/>
</dbReference>
<dbReference type="PRINTS" id="PR01908">
    <property type="entry name" value="ADSPHPHTASE"/>
</dbReference>
<feature type="domain" description="Tyrosine specific protein phosphatases" evidence="8">
    <location>
        <begin position="68"/>
        <end position="126"/>
    </location>
</feature>
<organism evidence="9 10">
    <name type="scientific">Cordylochernes scorpioides</name>
    <dbReference type="NCBI Taxonomy" id="51811"/>
    <lineage>
        <taxon>Eukaryota</taxon>
        <taxon>Metazoa</taxon>
        <taxon>Ecdysozoa</taxon>
        <taxon>Arthropoda</taxon>
        <taxon>Chelicerata</taxon>
        <taxon>Arachnida</taxon>
        <taxon>Pseudoscorpiones</taxon>
        <taxon>Cheliferoidea</taxon>
        <taxon>Chernetidae</taxon>
        <taxon>Cordylochernes</taxon>
    </lineage>
</organism>
<evidence type="ECO:0000256" key="4">
    <source>
        <dbReference type="ARBA" id="ARBA00047761"/>
    </source>
</evidence>
<comment type="similarity">
    <text evidence="1">Belongs to the protein-tyrosine phosphatase family. Non-receptor class dual specificity subfamily.</text>
</comment>
<accession>A0ABY6LV92</accession>
<evidence type="ECO:0000256" key="3">
    <source>
        <dbReference type="ARBA" id="ARBA00022912"/>
    </source>
</evidence>
<evidence type="ECO:0000256" key="1">
    <source>
        <dbReference type="ARBA" id="ARBA00008601"/>
    </source>
</evidence>
<comment type="catalytic activity">
    <reaction evidence="5">
        <text>O-phospho-L-threonyl-[protein] + H2O = L-threonyl-[protein] + phosphate</text>
        <dbReference type="Rhea" id="RHEA:47004"/>
        <dbReference type="Rhea" id="RHEA-COMP:11060"/>
        <dbReference type="Rhea" id="RHEA-COMP:11605"/>
        <dbReference type="ChEBI" id="CHEBI:15377"/>
        <dbReference type="ChEBI" id="CHEBI:30013"/>
        <dbReference type="ChEBI" id="CHEBI:43474"/>
        <dbReference type="ChEBI" id="CHEBI:61977"/>
        <dbReference type="EC" id="3.1.3.16"/>
    </reaction>
</comment>
<dbReference type="EMBL" id="CP092886">
    <property type="protein sequence ID" value="UYV84277.1"/>
    <property type="molecule type" value="Genomic_DNA"/>
</dbReference>
<dbReference type="PANTHER" id="PTHR45948:SF2">
    <property type="entry name" value="DUAL SPECIFICITY PROTEIN PHOSPHATASE"/>
    <property type="match status" value="1"/>
</dbReference>
<dbReference type="PROSITE" id="PS50054">
    <property type="entry name" value="TYR_PHOSPHATASE_DUAL"/>
    <property type="match status" value="1"/>
</dbReference>
<name>A0ABY6LV92_9ARAC</name>
<proteinExistence type="inferred from homology"/>